<evidence type="ECO:0000313" key="14">
    <source>
        <dbReference type="EMBL" id="PJG86464.1"/>
    </source>
</evidence>
<dbReference type="InterPro" id="IPR006344">
    <property type="entry name" value="RecD"/>
</dbReference>
<dbReference type="InterPro" id="IPR049550">
    <property type="entry name" value="RecD_N"/>
</dbReference>
<organism evidence="14 15">
    <name type="scientific">Conservatibacter flavescens</name>
    <dbReference type="NCBI Taxonomy" id="28161"/>
    <lineage>
        <taxon>Bacteria</taxon>
        <taxon>Pseudomonadati</taxon>
        <taxon>Pseudomonadota</taxon>
        <taxon>Gammaproteobacteria</taxon>
        <taxon>Pasteurellales</taxon>
        <taxon>Pasteurellaceae</taxon>
        <taxon>Conservatibacter</taxon>
    </lineage>
</organism>
<keyword evidence="8 11" id="KW-0238">DNA-binding</keyword>
<dbReference type="EMBL" id="PHHA01000002">
    <property type="protein sequence ID" value="PJG86464.1"/>
    <property type="molecule type" value="Genomic_DNA"/>
</dbReference>
<dbReference type="GO" id="GO:0017116">
    <property type="term" value="F:single-stranded DNA helicase activity"/>
    <property type="evidence" value="ECO:0007669"/>
    <property type="project" value="TreeGrafter"/>
</dbReference>
<dbReference type="SUPFAM" id="SSF52540">
    <property type="entry name" value="P-loop containing nucleoside triphosphate hydrolases"/>
    <property type="match status" value="2"/>
</dbReference>
<accession>A0A2M8S5R1</accession>
<feature type="binding site" evidence="11">
    <location>
        <begin position="194"/>
        <end position="201"/>
    </location>
    <ligand>
        <name>ATP</name>
        <dbReference type="ChEBI" id="CHEBI:30616"/>
    </ligand>
</feature>
<dbReference type="GO" id="GO:0016887">
    <property type="term" value="F:ATP hydrolysis activity"/>
    <property type="evidence" value="ECO:0007669"/>
    <property type="project" value="RHEA"/>
</dbReference>
<dbReference type="EC" id="5.6.2.3" evidence="11"/>
<evidence type="ECO:0000313" key="15">
    <source>
        <dbReference type="Proteomes" id="UP000229329"/>
    </source>
</evidence>
<evidence type="ECO:0000256" key="3">
    <source>
        <dbReference type="ARBA" id="ARBA00022763"/>
    </source>
</evidence>
<dbReference type="PANTHER" id="PTHR43788:SF6">
    <property type="entry name" value="DNA HELICASE B"/>
    <property type="match status" value="1"/>
</dbReference>
<evidence type="ECO:0000256" key="4">
    <source>
        <dbReference type="ARBA" id="ARBA00022801"/>
    </source>
</evidence>
<dbReference type="GO" id="GO:0008854">
    <property type="term" value="F:exodeoxyribonuclease V activity"/>
    <property type="evidence" value="ECO:0007669"/>
    <property type="project" value="InterPro"/>
</dbReference>
<dbReference type="InterPro" id="IPR041851">
    <property type="entry name" value="RecD_N_sf"/>
</dbReference>
<keyword evidence="10 11" id="KW-0413">Isomerase</keyword>
<keyword evidence="6 11" id="KW-0269">Exonuclease</keyword>
<keyword evidence="1 11" id="KW-0540">Nuclease</keyword>
<dbReference type="Pfam" id="PF13538">
    <property type="entry name" value="UvrD_C_2"/>
    <property type="match status" value="1"/>
</dbReference>
<keyword evidence="3 11" id="KW-0227">DNA damage</keyword>
<sequence length="643" mass="72657">MLTLLDELRQQHLIGDGEFYFAKLIADKQQAFNYPIEIQQLAILVAALCYAANQQGDTCFFLQAQNEHNFFGLTYRALDKDYQALIQQKINYLPISQWQSALQEHIAFTTEPKQKKAPFVFQFDAIYLYRYWQDEGVVIDYLKRAVQNSQDFSADLPHIQQILAQLFPVQESEVNWQKVAVATAIKQPFCLITGGPGTGKTTTVFRLLAALQLLQQVKDLPLLRIQLVAPTGKAAARLTESLRRTLAQESSAIPGLHKLIPEQSSTLHRLLGVHPFNERTHFHAANPLPLDVLVVDEASMIDLNMMAKLLLALPHHAKLILLGDKDQLSSVEAGAILGELGQFLQQVEQDGYSPSLAQYLQHASGEHVPVNKHPATIGDYLCSLRKSYRFHEASGIGHLAKAINSQQEVRSYALFSQYDDIEFISYQQDSAYGLAQIIKSAVDTYQEYLLKIKQNKVMSPQVVSEIFMLFNRCRFLTALRGGDFGVESLNTNIAFALRQKRLVQFTHARDWFIGKPIMVTENDNNVGIYNGDIGLFLVDEEGQGRVWFEQGEKQFRSLPASRVPSHEMAFAMTVHKSQGSEFEHTCFILPTEFNPLLSKELVYTAVTRAKSKLTVFGQEQIWKSAVKNRTQRQSGLERGLSTF</sequence>
<keyword evidence="5 11" id="KW-0347">Helicase</keyword>
<dbReference type="Pfam" id="PF21185">
    <property type="entry name" value="RecD_N"/>
    <property type="match status" value="1"/>
</dbReference>
<dbReference type="GO" id="GO:0043139">
    <property type="term" value="F:5'-3' DNA helicase activity"/>
    <property type="evidence" value="ECO:0007669"/>
    <property type="project" value="UniProtKB-UniRule"/>
</dbReference>
<comment type="miscellaneous">
    <text evidence="11">In the RecBCD complex, RecB has a slow 3'-5' helicase, an exonuclease activity and loads RecA onto ssDNA, RecD has a fast 5'-3' helicase activity, while RecC stimulates the ATPase and processivity of the RecB helicase and contributes to recognition of the Chi site.</text>
</comment>
<evidence type="ECO:0000259" key="13">
    <source>
        <dbReference type="Pfam" id="PF21185"/>
    </source>
</evidence>
<dbReference type="GO" id="GO:0005524">
    <property type="term" value="F:ATP binding"/>
    <property type="evidence" value="ECO:0007669"/>
    <property type="project" value="UniProtKB-UniRule"/>
</dbReference>
<comment type="subunit">
    <text evidence="11">Heterotrimer of RecB, RecC and RecD. All subunits contribute to DNA-binding.</text>
</comment>
<dbReference type="Pfam" id="PF13245">
    <property type="entry name" value="AAA_19"/>
    <property type="match status" value="1"/>
</dbReference>
<name>A0A2M8S5R1_9PAST</name>
<feature type="domain" description="RecBCD enzyme subunit RecD N-terminal" evidence="13">
    <location>
        <begin position="11"/>
        <end position="127"/>
    </location>
</feature>
<evidence type="ECO:0000256" key="10">
    <source>
        <dbReference type="ARBA" id="ARBA00023235"/>
    </source>
</evidence>
<dbReference type="GO" id="GO:0003677">
    <property type="term" value="F:DNA binding"/>
    <property type="evidence" value="ECO:0007669"/>
    <property type="project" value="UniProtKB-UniRule"/>
</dbReference>
<dbReference type="PANTHER" id="PTHR43788">
    <property type="entry name" value="DNA2/NAM7 HELICASE FAMILY MEMBER"/>
    <property type="match status" value="1"/>
</dbReference>
<dbReference type="Proteomes" id="UP000229329">
    <property type="component" value="Unassembled WGS sequence"/>
</dbReference>
<feature type="domain" description="UvrD-like helicase C-terminal" evidence="12">
    <location>
        <begin position="569"/>
        <end position="615"/>
    </location>
</feature>
<keyword evidence="4 11" id="KW-0378">Hydrolase</keyword>
<dbReference type="InterPro" id="IPR050534">
    <property type="entry name" value="Coronavir_polyprotein_1ab"/>
</dbReference>
<dbReference type="CDD" id="cd18809">
    <property type="entry name" value="SF1_C_RecD"/>
    <property type="match status" value="1"/>
</dbReference>
<dbReference type="NCBIfam" id="TIGR01447">
    <property type="entry name" value="recD"/>
    <property type="match status" value="1"/>
</dbReference>
<evidence type="ECO:0000256" key="6">
    <source>
        <dbReference type="ARBA" id="ARBA00022839"/>
    </source>
</evidence>
<comment type="function">
    <text evidence="11">A helicase/nuclease that prepares dsDNA breaks (DSB) for recombinational DNA repair. Binds to DSBs and unwinds DNA via a highly rapid and processive ATP-dependent bidirectional helicase activity. Unwinds dsDNA until it encounters a Chi (crossover hotspot instigator) sequence from the 3' direction. Cuts ssDNA a few nucleotides 3' to the Chi site. The properties and activities of the enzyme are changed at Chi. The Chi-altered holoenzyme produces a long 3'-ssDNA overhang and facilitates RecA-binding to the ssDNA for homologous DNA recombination and repair. Holoenzyme degrades any linearized DNA that is unable to undergo homologous recombination. In the holoenzyme this subunit has ssDNA-dependent ATPase and 5'-3' helicase activity. When added to pre-assembled RecBC greatly stimulates nuclease activity and augments holoenzyme processivity. Negatively regulates the RecA-loading ability of RecBCD.</text>
</comment>
<dbReference type="Gene3D" id="3.40.50.300">
    <property type="entry name" value="P-loop containing nucleotide triphosphate hydrolases"/>
    <property type="match status" value="3"/>
</dbReference>
<evidence type="ECO:0000256" key="9">
    <source>
        <dbReference type="ARBA" id="ARBA00023204"/>
    </source>
</evidence>
<dbReference type="Gene3D" id="1.10.10.1020">
    <property type="entry name" value="RecBCD complex, subunit RecD, N-terminal domain"/>
    <property type="match status" value="1"/>
</dbReference>
<dbReference type="OrthoDB" id="9803432at2"/>
<dbReference type="HAMAP" id="MF_01487">
    <property type="entry name" value="RecD"/>
    <property type="match status" value="1"/>
</dbReference>
<gene>
    <name evidence="11 14" type="primary">recD</name>
    <name evidence="14" type="ORF">CVP05_01250</name>
</gene>
<dbReference type="InterPro" id="IPR027417">
    <property type="entry name" value="P-loop_NTPase"/>
</dbReference>
<protein>
    <recommendedName>
        <fullName evidence="11">RecBCD enzyme subunit RecD</fullName>
        <ecNumber evidence="11">5.6.2.3</ecNumber>
    </recommendedName>
    <alternativeName>
        <fullName evidence="11">DNA 5'-3' helicase subunit RecD</fullName>
    </alternativeName>
    <alternativeName>
        <fullName evidence="11">Exonuclease V subunit RecD</fullName>
        <shortName evidence="11">ExoV subunit RecD</shortName>
    </alternativeName>
    <alternativeName>
        <fullName evidence="11">Helicase/nuclease RecBCD subunit RecD</fullName>
    </alternativeName>
</protein>
<comment type="caution">
    <text evidence="14">The sequence shown here is derived from an EMBL/GenBank/DDBJ whole genome shotgun (WGS) entry which is preliminary data.</text>
</comment>
<evidence type="ECO:0000259" key="12">
    <source>
        <dbReference type="Pfam" id="PF13538"/>
    </source>
</evidence>
<dbReference type="GO" id="GO:0009338">
    <property type="term" value="C:exodeoxyribonuclease V complex"/>
    <property type="evidence" value="ECO:0007669"/>
    <property type="project" value="InterPro"/>
</dbReference>
<reference evidence="14 15" key="1">
    <citation type="submission" date="2017-11" db="EMBL/GenBank/DDBJ databases">
        <title>Reclassification of Bisgaard taxon 7 as Conservatibacter flavescens gen. nov., sp. nov.</title>
        <authorList>
            <person name="Christensen H."/>
        </authorList>
    </citation>
    <scope>NUCLEOTIDE SEQUENCE [LARGE SCALE GENOMIC DNA]</scope>
    <source>
        <strain evidence="14 15">7_4</strain>
    </source>
</reference>
<evidence type="ECO:0000256" key="2">
    <source>
        <dbReference type="ARBA" id="ARBA00022741"/>
    </source>
</evidence>
<keyword evidence="15" id="KW-1185">Reference proteome</keyword>
<keyword evidence="2 11" id="KW-0547">Nucleotide-binding</keyword>
<dbReference type="InterPro" id="IPR027785">
    <property type="entry name" value="UvrD-like_helicase_C"/>
</dbReference>
<evidence type="ECO:0000256" key="1">
    <source>
        <dbReference type="ARBA" id="ARBA00022722"/>
    </source>
</evidence>
<dbReference type="GO" id="GO:0000724">
    <property type="term" value="P:double-strand break repair via homologous recombination"/>
    <property type="evidence" value="ECO:0007669"/>
    <property type="project" value="UniProtKB-UniRule"/>
</dbReference>
<dbReference type="AlphaFoldDB" id="A0A2M8S5R1"/>
<evidence type="ECO:0000256" key="5">
    <source>
        <dbReference type="ARBA" id="ARBA00022806"/>
    </source>
</evidence>
<comment type="similarity">
    <text evidence="11">Belongs to the RecD family.</text>
</comment>
<evidence type="ECO:0000256" key="8">
    <source>
        <dbReference type="ARBA" id="ARBA00023125"/>
    </source>
</evidence>
<evidence type="ECO:0000256" key="11">
    <source>
        <dbReference type="HAMAP-Rule" id="MF_01487"/>
    </source>
</evidence>
<comment type="catalytic activity">
    <reaction evidence="11">
        <text>ATP + H2O = ADP + phosphate + H(+)</text>
        <dbReference type="Rhea" id="RHEA:13065"/>
        <dbReference type="ChEBI" id="CHEBI:15377"/>
        <dbReference type="ChEBI" id="CHEBI:15378"/>
        <dbReference type="ChEBI" id="CHEBI:30616"/>
        <dbReference type="ChEBI" id="CHEBI:43474"/>
        <dbReference type="ChEBI" id="CHEBI:456216"/>
        <dbReference type="EC" id="5.6.2.3"/>
    </reaction>
</comment>
<dbReference type="RefSeq" id="WP_100287739.1">
    <property type="nucleotide sequence ID" value="NZ_PHHA01000002.1"/>
</dbReference>
<dbReference type="CDD" id="cd17933">
    <property type="entry name" value="DEXSc_RecD-like"/>
    <property type="match status" value="1"/>
</dbReference>
<proteinExistence type="inferred from homology"/>
<evidence type="ECO:0000256" key="7">
    <source>
        <dbReference type="ARBA" id="ARBA00022840"/>
    </source>
</evidence>
<keyword evidence="7 11" id="KW-0067">ATP-binding</keyword>
<keyword evidence="9 11" id="KW-0234">DNA repair</keyword>